<dbReference type="SMART" id="SM00066">
    <property type="entry name" value="GAL4"/>
    <property type="match status" value="1"/>
</dbReference>
<evidence type="ECO:0000256" key="5">
    <source>
        <dbReference type="ARBA" id="ARBA00023242"/>
    </source>
</evidence>
<sequence>MERLPVNPRRHRIAPELRKRVAQACNNCNVKRAKCSGGQPCERCRKSSRECLYPEVVQTVSIPRLEHDALKARCALLEQALAEAIPSQRERDKLMQHIQAKHNAPDGSQPPPNFSQDIAEDTQQFREGRILQDPDGTVRYLGESSGATFLNHLREYMATVFPQAFEASWSGASNPDATAFISALGKYQTHDSRPLLSSTVDPLISATNEQAAAMLSEFQHSAQDGEGTFASGGIYFWIDVQAVLDEYRAYVDGVRTLEASPNIVTANAAFAVACQFNPKCAPPWETGFGQAFFARAKGLLGNPLDDSIINDATVLALLGFYLLNSNRRDAAYIYVSVAMHILIVHGVHRAWMVDEQGKRLFWTVYVLDRWLSCLMGRPALISDEAIKLDMPRDSSDLPPADGLRAHIELARVSNYIVSNIYDVARQTEEPVMTTLCIQKSLRLLRSWSESLPATVAGTEENLSRDRAVGELHMAHNQLIILTVRPLLFINVKRVTADMLLNGRTTGHEISHKTELDLCADAARRNVHLWHRLLNLQRPARLSVSSVHYLFNAALALQLYQLLGHNEAQEDYEEVGFVISILEVDQSSNKEYATDCARVLTDFNSLMARLQNVDLSRTASRIENVRDRAHGLPSNSSIILSPNGETSPTSYTESHHQYRSESTDGSAERTDLPSYDHRTYHELLSWLERDNLQQKFDFPHRFG</sequence>
<dbReference type="GO" id="GO:0003677">
    <property type="term" value="F:DNA binding"/>
    <property type="evidence" value="ECO:0007669"/>
    <property type="project" value="UniProtKB-KW"/>
</dbReference>
<dbReference type="HOGENOM" id="CLU_009888_1_0_1"/>
<dbReference type="Pfam" id="PF04082">
    <property type="entry name" value="Fungal_trans"/>
    <property type="match status" value="1"/>
</dbReference>
<evidence type="ECO:0000256" key="2">
    <source>
        <dbReference type="ARBA" id="ARBA00023015"/>
    </source>
</evidence>
<dbReference type="InterPro" id="IPR036864">
    <property type="entry name" value="Zn2-C6_fun-type_DNA-bd_sf"/>
</dbReference>
<evidence type="ECO:0000313" key="9">
    <source>
        <dbReference type="Proteomes" id="UP000054466"/>
    </source>
</evidence>
<dbReference type="GeneID" id="27348763"/>
<keyword evidence="2" id="KW-0805">Transcription regulation</keyword>
<dbReference type="GO" id="GO:0008270">
    <property type="term" value="F:zinc ion binding"/>
    <property type="evidence" value="ECO:0007669"/>
    <property type="project" value="InterPro"/>
</dbReference>
<keyword evidence="3" id="KW-0238">DNA-binding</keyword>
<feature type="compositionally biased region" description="Polar residues" evidence="6">
    <location>
        <begin position="632"/>
        <end position="651"/>
    </location>
</feature>
<dbReference type="PANTHER" id="PTHR47424">
    <property type="entry name" value="REGULATORY PROTEIN GAL4"/>
    <property type="match status" value="1"/>
</dbReference>
<keyword evidence="5" id="KW-0539">Nucleus</keyword>
<dbReference type="SUPFAM" id="SSF57701">
    <property type="entry name" value="Zn2/Cys6 DNA-binding domain"/>
    <property type="match status" value="1"/>
</dbReference>
<name>A0A0D1ZFA0_9EURO</name>
<feature type="domain" description="Zn(2)-C6 fungal-type" evidence="7">
    <location>
        <begin position="24"/>
        <end position="53"/>
    </location>
</feature>
<evidence type="ECO:0000313" key="8">
    <source>
        <dbReference type="EMBL" id="KIW26476.1"/>
    </source>
</evidence>
<dbReference type="CDD" id="cd00067">
    <property type="entry name" value="GAL4"/>
    <property type="match status" value="1"/>
</dbReference>
<proteinExistence type="predicted"/>
<dbReference type="CDD" id="cd12148">
    <property type="entry name" value="fungal_TF_MHR"/>
    <property type="match status" value="1"/>
</dbReference>
<dbReference type="Pfam" id="PF00172">
    <property type="entry name" value="Zn_clus"/>
    <property type="match status" value="1"/>
</dbReference>
<evidence type="ECO:0000259" key="7">
    <source>
        <dbReference type="PROSITE" id="PS50048"/>
    </source>
</evidence>
<dbReference type="InterPro" id="IPR051127">
    <property type="entry name" value="Fungal_SecMet_Regulators"/>
</dbReference>
<dbReference type="RefSeq" id="XP_016246692.1">
    <property type="nucleotide sequence ID" value="XM_016396836.1"/>
</dbReference>
<dbReference type="STRING" id="569365.A0A0D1ZFA0"/>
<gene>
    <name evidence="8" type="ORF">PV07_09569</name>
</gene>
<keyword evidence="9" id="KW-1185">Reference proteome</keyword>
<evidence type="ECO:0000256" key="3">
    <source>
        <dbReference type="ARBA" id="ARBA00023125"/>
    </source>
</evidence>
<dbReference type="EMBL" id="KN847044">
    <property type="protein sequence ID" value="KIW26476.1"/>
    <property type="molecule type" value="Genomic_DNA"/>
</dbReference>
<dbReference type="GO" id="GO:0006351">
    <property type="term" value="P:DNA-templated transcription"/>
    <property type="evidence" value="ECO:0007669"/>
    <property type="project" value="InterPro"/>
</dbReference>
<organism evidence="8 9">
    <name type="scientific">Cladophialophora immunda</name>
    <dbReference type="NCBI Taxonomy" id="569365"/>
    <lineage>
        <taxon>Eukaryota</taxon>
        <taxon>Fungi</taxon>
        <taxon>Dikarya</taxon>
        <taxon>Ascomycota</taxon>
        <taxon>Pezizomycotina</taxon>
        <taxon>Eurotiomycetes</taxon>
        <taxon>Chaetothyriomycetidae</taxon>
        <taxon>Chaetothyriales</taxon>
        <taxon>Herpotrichiellaceae</taxon>
        <taxon>Cladophialophora</taxon>
    </lineage>
</organism>
<evidence type="ECO:0000256" key="4">
    <source>
        <dbReference type="ARBA" id="ARBA00023163"/>
    </source>
</evidence>
<dbReference type="Proteomes" id="UP000054466">
    <property type="component" value="Unassembled WGS sequence"/>
</dbReference>
<dbReference type="GO" id="GO:0000981">
    <property type="term" value="F:DNA-binding transcription factor activity, RNA polymerase II-specific"/>
    <property type="evidence" value="ECO:0007669"/>
    <property type="project" value="InterPro"/>
</dbReference>
<evidence type="ECO:0000256" key="6">
    <source>
        <dbReference type="SAM" id="MobiDB-lite"/>
    </source>
</evidence>
<keyword evidence="4" id="KW-0804">Transcription</keyword>
<protein>
    <recommendedName>
        <fullName evidence="7">Zn(2)-C6 fungal-type domain-containing protein</fullName>
    </recommendedName>
</protein>
<dbReference type="Gene3D" id="4.10.240.10">
    <property type="entry name" value="Zn(2)-C6 fungal-type DNA-binding domain"/>
    <property type="match status" value="1"/>
</dbReference>
<evidence type="ECO:0000256" key="1">
    <source>
        <dbReference type="ARBA" id="ARBA00022723"/>
    </source>
</evidence>
<reference evidence="8 9" key="1">
    <citation type="submission" date="2015-01" db="EMBL/GenBank/DDBJ databases">
        <title>The Genome Sequence of Cladophialophora immunda CBS83496.</title>
        <authorList>
            <consortium name="The Broad Institute Genomics Platform"/>
            <person name="Cuomo C."/>
            <person name="de Hoog S."/>
            <person name="Gorbushina A."/>
            <person name="Stielow B."/>
            <person name="Teixiera M."/>
            <person name="Abouelleil A."/>
            <person name="Chapman S.B."/>
            <person name="Priest M."/>
            <person name="Young S.K."/>
            <person name="Wortman J."/>
            <person name="Nusbaum C."/>
            <person name="Birren B."/>
        </authorList>
    </citation>
    <scope>NUCLEOTIDE SEQUENCE [LARGE SCALE GENOMIC DNA]</scope>
    <source>
        <strain evidence="8 9">CBS 83496</strain>
    </source>
</reference>
<feature type="compositionally biased region" description="Basic and acidic residues" evidence="6">
    <location>
        <begin position="652"/>
        <end position="671"/>
    </location>
</feature>
<dbReference type="SMART" id="SM00906">
    <property type="entry name" value="Fungal_trans"/>
    <property type="match status" value="1"/>
</dbReference>
<dbReference type="AlphaFoldDB" id="A0A0D1ZFA0"/>
<dbReference type="VEuPathDB" id="FungiDB:PV07_09569"/>
<dbReference type="InterPro" id="IPR007219">
    <property type="entry name" value="XnlR_reg_dom"/>
</dbReference>
<dbReference type="InterPro" id="IPR001138">
    <property type="entry name" value="Zn2Cys6_DnaBD"/>
</dbReference>
<dbReference type="PANTHER" id="PTHR47424:SF6">
    <property type="entry name" value="PROLINE UTILIZATION TRANS-ACTIVATOR"/>
    <property type="match status" value="1"/>
</dbReference>
<accession>A0A0D1ZFA0</accession>
<dbReference type="PROSITE" id="PS50048">
    <property type="entry name" value="ZN2_CY6_FUNGAL_2"/>
    <property type="match status" value="1"/>
</dbReference>
<feature type="region of interest" description="Disordered" evidence="6">
    <location>
        <begin position="632"/>
        <end position="671"/>
    </location>
</feature>
<keyword evidence="1" id="KW-0479">Metal-binding</keyword>
<dbReference type="OrthoDB" id="3266505at2759"/>